<name>A0ABQ5RL95_9MICO</name>
<reference evidence="1" key="1">
    <citation type="submission" date="2022-12" db="EMBL/GenBank/DDBJ databases">
        <title>Reference genome sequencing for broad-spectrum identification of bacterial and archaeal isolates by mass spectrometry.</title>
        <authorList>
            <person name="Sekiguchi Y."/>
            <person name="Tourlousse D.M."/>
        </authorList>
    </citation>
    <scope>NUCLEOTIDE SEQUENCE</scope>
    <source>
        <strain evidence="1">5-2</strain>
    </source>
</reference>
<evidence type="ECO:0000313" key="2">
    <source>
        <dbReference type="Proteomes" id="UP001144451"/>
    </source>
</evidence>
<evidence type="ECO:0000313" key="1">
    <source>
        <dbReference type="EMBL" id="GLI32414.1"/>
    </source>
</evidence>
<keyword evidence="2" id="KW-1185">Reference proteome</keyword>
<dbReference type="EMBL" id="BSDQ01000001">
    <property type="protein sequence ID" value="GLI32414.1"/>
    <property type="molecule type" value="Genomic_DNA"/>
</dbReference>
<dbReference type="InterPro" id="IPR036278">
    <property type="entry name" value="Sialidase_sf"/>
</dbReference>
<sequence length="843" mass="88781">MTLIWSSFPQGRPGRRGDGVSLCGAALPGQRIPADEFEALTCGVWRTRGALSEVWSGVRMTAACPVLRPSRRSLLLSGALLGTLGLAGCDGVSLPWSTPRATVTLAPMTTAAELQPEMPVYREDWGISPSSERPMAMLVHRERALEADLRAVTLEEPEGVAVPIDPLTTGLVIDGHGKTVRVYASRVVDAARRTVMHTSTDLVEWGSVDVDGGIGAALVAAGDGLVATSQRDGELQVWDVSDDGAATALTPVPVPEGQKWSVQAVGRADDAVLVAIDRKGTSEEAAVVVSSSDGGVTWSAPTPLPGDADQKSVHAIFAQDGAFVLVGSWRTAVDWDEHTRTSRAAAWTGAGAEGLHAEEVPLPRWGLENFHQHDGRGELDPDTPIDFTDLSAGRPVRSPDGSEISVPTWWGDDMRMLRRDADGTWSAGEPKEYVPAYVLEAVGDATGTIFRENGRVYVQEAGSSEEAGLRVDPARGLSVASAATGTGLAGRITWTTSTIDRGAEQINWRSPTYGTAFGAGEGDQLVRRNESLLGTAKPRSVHIHRLDGDLTLCTGVVPVGDPLAEPGFAVEASTDHSTWQSVTGLPRSENDVAVGEASTVDGVHYLPVAEWIFPEDGGPSVLTPRLYSSTDGIAWEAVPPPVPDHPEPEKAALGAHVDVMTSVDGVLIGLGSVIDALDEWSPVTFVQDGETWRTVPLDGAVRGDSIAGIGEDGVHGSVAGRTGRWSLTADGALTETYRADDRGRRGPALDLGEGALLAGGWIDVPAGSEDDAGETGIGACLWASLDGGESWQATMLPGQEGRFPDVHVRADGDDVLVILDDPDVPHGYWIRGARADVLGEEGE</sequence>
<proteinExistence type="predicted"/>
<comment type="caution">
    <text evidence="1">The sequence shown here is derived from an EMBL/GenBank/DDBJ whole genome shotgun (WGS) entry which is preliminary data.</text>
</comment>
<dbReference type="Proteomes" id="UP001144451">
    <property type="component" value="Unassembled WGS sequence"/>
</dbReference>
<gene>
    <name evidence="1" type="ORF">BCONGLO52_32550</name>
</gene>
<protein>
    <recommendedName>
        <fullName evidence="3">Exo-alpha-sialidase</fullName>
    </recommendedName>
</protein>
<organism evidence="1 2">
    <name type="scientific">Brachybacterium conglomeratum</name>
    <dbReference type="NCBI Taxonomy" id="47846"/>
    <lineage>
        <taxon>Bacteria</taxon>
        <taxon>Bacillati</taxon>
        <taxon>Actinomycetota</taxon>
        <taxon>Actinomycetes</taxon>
        <taxon>Micrococcales</taxon>
        <taxon>Dermabacteraceae</taxon>
        <taxon>Brachybacterium</taxon>
    </lineage>
</organism>
<accession>A0ABQ5RL95</accession>
<dbReference type="SUPFAM" id="SSF50939">
    <property type="entry name" value="Sialidases"/>
    <property type="match status" value="1"/>
</dbReference>
<dbReference type="Gene3D" id="2.120.10.10">
    <property type="match status" value="1"/>
</dbReference>
<evidence type="ECO:0008006" key="3">
    <source>
        <dbReference type="Google" id="ProtNLM"/>
    </source>
</evidence>